<dbReference type="RefSeq" id="WP_236951351.1">
    <property type="nucleotide sequence ID" value="NZ_CP019937.1"/>
</dbReference>
<name>A0A1W6P202_9RHOB</name>
<organism evidence="2 3">
    <name type="scientific">Ketogulonicigenium robustum</name>
    <dbReference type="NCBI Taxonomy" id="92947"/>
    <lineage>
        <taxon>Bacteria</taxon>
        <taxon>Pseudomonadati</taxon>
        <taxon>Pseudomonadota</taxon>
        <taxon>Alphaproteobacteria</taxon>
        <taxon>Rhodobacterales</taxon>
        <taxon>Roseobacteraceae</taxon>
        <taxon>Ketogulonicigenium</taxon>
    </lineage>
</organism>
<dbReference type="PANTHER" id="PTHR43279">
    <property type="entry name" value="CATECHOL-2,3-DIOXYGENASE"/>
    <property type="match status" value="1"/>
</dbReference>
<accession>A0A1W6P202</accession>
<dbReference type="STRING" id="92947.BVG79_02020"/>
<dbReference type="PANTHER" id="PTHR43279:SF1">
    <property type="entry name" value="CATECHOL-2,3-DIOXYGENASE"/>
    <property type="match status" value="1"/>
</dbReference>
<evidence type="ECO:0000259" key="1">
    <source>
        <dbReference type="PROSITE" id="PS51819"/>
    </source>
</evidence>
<dbReference type="KEGG" id="kro:BVG79_02020"/>
<dbReference type="PROSITE" id="PS51819">
    <property type="entry name" value="VOC"/>
    <property type="match status" value="1"/>
</dbReference>
<dbReference type="Pfam" id="PF00903">
    <property type="entry name" value="Glyoxalase"/>
    <property type="match status" value="1"/>
</dbReference>
<dbReference type="Proteomes" id="UP000242447">
    <property type="component" value="Chromosome"/>
</dbReference>
<evidence type="ECO:0000313" key="3">
    <source>
        <dbReference type="Proteomes" id="UP000242447"/>
    </source>
</evidence>
<dbReference type="PROSITE" id="PS51318">
    <property type="entry name" value="TAT"/>
    <property type="match status" value="1"/>
</dbReference>
<dbReference type="InterPro" id="IPR037523">
    <property type="entry name" value="VOC_core"/>
</dbReference>
<keyword evidence="3" id="KW-1185">Reference proteome</keyword>
<sequence>MMKRRDFLSALSAGTLSLGGFAPQLLLAQGMNQPMRAPIHVGKSGLRARDAEALATWYQSHVGLQEIGRDGATIHMGAGGTVLLEITQYDGIVLAPMRVAGLYHNAFLLPARADLARWVLDASARQLRIDGYADHLVSEAMYLTDPEGNGVEIYADRPASDWVWRNGQVEMDSLQIDFDSMIATLDGQDRTWRGAPAGTVLGHVHLKVGDTIKASDWWQNAMGFDAVRQRAGAAFLSTGGYHHHIAVNEWTSMGAGRRDPIHVGLDFVELRSQGLTAPAIYEDDWGNQIRLLPA</sequence>
<gene>
    <name evidence="2" type="primary">catE</name>
    <name evidence="2" type="ORF">BVG79_02020</name>
</gene>
<protein>
    <submittedName>
        <fullName evidence="2">Glyoxalase family protein</fullName>
    </submittedName>
</protein>
<dbReference type="Gene3D" id="3.10.180.10">
    <property type="entry name" value="2,3-Dihydroxybiphenyl 1,2-Dioxygenase, domain 1"/>
    <property type="match status" value="2"/>
</dbReference>
<dbReference type="InterPro" id="IPR029068">
    <property type="entry name" value="Glyas_Bleomycin-R_OHBP_Dase"/>
</dbReference>
<dbReference type="InterPro" id="IPR006311">
    <property type="entry name" value="TAT_signal"/>
</dbReference>
<dbReference type="EMBL" id="CP019937">
    <property type="protein sequence ID" value="ARO15360.1"/>
    <property type="molecule type" value="Genomic_DNA"/>
</dbReference>
<dbReference type="AlphaFoldDB" id="A0A1W6P202"/>
<proteinExistence type="predicted"/>
<evidence type="ECO:0000313" key="2">
    <source>
        <dbReference type="EMBL" id="ARO15360.1"/>
    </source>
</evidence>
<dbReference type="InterPro" id="IPR004360">
    <property type="entry name" value="Glyas_Fos-R_dOase_dom"/>
</dbReference>
<dbReference type="SUPFAM" id="SSF54593">
    <property type="entry name" value="Glyoxalase/Bleomycin resistance protein/Dihydroxybiphenyl dioxygenase"/>
    <property type="match status" value="2"/>
</dbReference>
<feature type="domain" description="VOC" evidence="1">
    <location>
        <begin position="37"/>
        <end position="156"/>
    </location>
</feature>
<reference evidence="2 3" key="1">
    <citation type="submission" date="2017-02" db="EMBL/GenBank/DDBJ databases">
        <title>Ketogulonicigenium robustum SPU B003 Genome sequencing and assembly.</title>
        <authorList>
            <person name="Li Y."/>
            <person name="Liu L."/>
            <person name="Wang C."/>
            <person name="Zhang M."/>
            <person name="Zhang T."/>
            <person name="Zhang Y."/>
        </authorList>
    </citation>
    <scope>NUCLEOTIDE SEQUENCE [LARGE SCALE GENOMIC DNA]</scope>
    <source>
        <strain evidence="2 3">SPU_B003</strain>
    </source>
</reference>